<dbReference type="InterPro" id="IPR037062">
    <property type="entry name" value="Malic_N_dom_sf"/>
</dbReference>
<dbReference type="FunFam" id="3.40.50.720:FF:000095">
    <property type="entry name" value="NADP-dependent malic enzyme"/>
    <property type="match status" value="1"/>
</dbReference>
<dbReference type="InterPro" id="IPR042112">
    <property type="entry name" value="P_AcTrfase_dom2"/>
</dbReference>
<feature type="active site" description="Proton acceptor" evidence="8">
    <location>
        <position position="94"/>
    </location>
</feature>
<dbReference type="PANTHER" id="PTHR43237">
    <property type="entry name" value="NADP-DEPENDENT MALIC ENZYME"/>
    <property type="match status" value="1"/>
</dbReference>
<feature type="binding site" evidence="10">
    <location>
        <position position="287"/>
    </location>
    <ligand>
        <name>a divalent metal cation</name>
        <dbReference type="ChEBI" id="CHEBI:60240"/>
    </ligand>
</feature>
<evidence type="ECO:0000256" key="3">
    <source>
        <dbReference type="ARBA" id="ARBA00007686"/>
    </source>
</evidence>
<dbReference type="GO" id="GO:0046872">
    <property type="term" value="F:metal ion binding"/>
    <property type="evidence" value="ECO:0007669"/>
    <property type="project" value="UniProtKB-KW"/>
</dbReference>
<evidence type="ECO:0000256" key="6">
    <source>
        <dbReference type="ARBA" id="ARBA00023002"/>
    </source>
</evidence>
<keyword evidence="5 9" id="KW-0479">Metal-binding</keyword>
<dbReference type="Pfam" id="PF03949">
    <property type="entry name" value="Malic_M"/>
    <property type="match status" value="1"/>
</dbReference>
<dbReference type="InterPro" id="IPR012301">
    <property type="entry name" value="Malic_N_dom"/>
</dbReference>
<feature type="domain" description="Malic enzyme N-terminal" evidence="12">
    <location>
        <begin position="18"/>
        <end position="151"/>
    </location>
</feature>
<gene>
    <name evidence="13" type="ORF">GHK24_12265</name>
</gene>
<evidence type="ECO:0000256" key="1">
    <source>
        <dbReference type="ARBA" id="ARBA00001936"/>
    </source>
</evidence>
<dbReference type="GO" id="GO:0006108">
    <property type="term" value="P:malate metabolic process"/>
    <property type="evidence" value="ECO:0007669"/>
    <property type="project" value="InterPro"/>
</dbReference>
<proteinExistence type="inferred from homology"/>
<feature type="binding site" evidence="10">
    <location>
        <begin position="76"/>
        <end position="83"/>
    </location>
    <ligand>
        <name>NADP(+)</name>
        <dbReference type="ChEBI" id="CHEBI:58349"/>
    </ligand>
</feature>
<dbReference type="AlphaFoldDB" id="A0A6L5JZ08"/>
<dbReference type="Gene3D" id="3.40.50.720">
    <property type="entry name" value="NAD(P)-binding Rossmann-like Domain"/>
    <property type="match status" value="1"/>
</dbReference>
<organism evidence="13 14">
    <name type="scientific">Rhodocyclus tenuis</name>
    <name type="common">Rhodospirillum tenue</name>
    <dbReference type="NCBI Taxonomy" id="1066"/>
    <lineage>
        <taxon>Bacteria</taxon>
        <taxon>Pseudomonadati</taxon>
        <taxon>Pseudomonadota</taxon>
        <taxon>Betaproteobacteria</taxon>
        <taxon>Rhodocyclales</taxon>
        <taxon>Rhodocyclaceae</taxon>
        <taxon>Rhodocyclus</taxon>
    </lineage>
</organism>
<dbReference type="PROSITE" id="PS00331">
    <property type="entry name" value="MALIC_ENZYMES"/>
    <property type="match status" value="1"/>
</dbReference>
<evidence type="ECO:0000256" key="7">
    <source>
        <dbReference type="ARBA" id="ARBA00023268"/>
    </source>
</evidence>
<reference evidence="13 14" key="1">
    <citation type="submission" date="2019-10" db="EMBL/GenBank/DDBJ databases">
        <title>Whole-genome sequence of the purple nonsulfur photosynthetic bacterium Rhodocyclus tenuis.</title>
        <authorList>
            <person name="Kyndt J.A."/>
            <person name="Meyer T.E."/>
        </authorList>
    </citation>
    <scope>NUCLEOTIDE SEQUENCE [LARGE SCALE GENOMIC DNA]</scope>
    <source>
        <strain evidence="13 14">DSM 110</strain>
    </source>
</reference>
<feature type="binding site" evidence="9">
    <location>
        <position position="137"/>
    </location>
    <ligand>
        <name>a divalent metal cation</name>
        <dbReference type="ChEBI" id="CHEBI:60240"/>
    </ligand>
</feature>
<dbReference type="OrthoDB" id="9805787at2"/>
<dbReference type="InterPro" id="IPR046346">
    <property type="entry name" value="Aminoacid_DH-like_N_sf"/>
</dbReference>
<dbReference type="SUPFAM" id="SSF53223">
    <property type="entry name" value="Aminoacid dehydrogenase-like, N-terminal domain"/>
    <property type="match status" value="1"/>
</dbReference>
<dbReference type="InterPro" id="IPR036291">
    <property type="entry name" value="NAD(P)-bd_dom_sf"/>
</dbReference>
<accession>A0A6L5JZ08</accession>
<dbReference type="SMART" id="SM00919">
    <property type="entry name" value="Malic_M"/>
    <property type="match status" value="1"/>
</dbReference>
<evidence type="ECO:0000256" key="5">
    <source>
        <dbReference type="ARBA" id="ARBA00022723"/>
    </source>
</evidence>
<name>A0A6L5JZ08_RHOTE</name>
<dbReference type="Gene3D" id="3.40.50.10950">
    <property type="match status" value="1"/>
</dbReference>
<dbReference type="EMBL" id="WIXJ01000012">
    <property type="protein sequence ID" value="MQY52547.1"/>
    <property type="molecule type" value="Genomic_DNA"/>
</dbReference>
<feature type="binding site" evidence="9">
    <location>
        <position position="136"/>
    </location>
    <ligand>
        <name>a divalent metal cation</name>
        <dbReference type="ChEBI" id="CHEBI:60240"/>
    </ligand>
</feature>
<comment type="caution">
    <text evidence="13">The sequence shown here is derived from an EMBL/GenBank/DDBJ whole genome shotgun (WGS) entry which is preliminary data.</text>
</comment>
<feature type="binding site" evidence="10">
    <location>
        <position position="162"/>
    </location>
    <ligand>
        <name>a divalent metal cation</name>
        <dbReference type="ChEBI" id="CHEBI:60240"/>
    </ligand>
</feature>
<dbReference type="Gene3D" id="3.40.50.10380">
    <property type="entry name" value="Malic enzyme, N-terminal domain"/>
    <property type="match status" value="1"/>
</dbReference>
<dbReference type="Gene3D" id="3.40.50.10750">
    <property type="entry name" value="Isocitrate/Isopropylmalate dehydrogenase-like"/>
    <property type="match status" value="1"/>
</dbReference>
<dbReference type="FunFam" id="3.40.50.10380:FF:000003">
    <property type="entry name" value="NADP-dependent malic enzyme"/>
    <property type="match status" value="1"/>
</dbReference>
<dbReference type="InterPro" id="IPR015884">
    <property type="entry name" value="Malic_enzyme_CS"/>
</dbReference>
<evidence type="ECO:0000259" key="11">
    <source>
        <dbReference type="SMART" id="SM00919"/>
    </source>
</evidence>
<evidence type="ECO:0000256" key="2">
    <source>
        <dbReference type="ARBA" id="ARBA00001946"/>
    </source>
</evidence>
<dbReference type="Pfam" id="PF01515">
    <property type="entry name" value="PTA_PTB"/>
    <property type="match status" value="1"/>
</dbReference>
<evidence type="ECO:0000256" key="8">
    <source>
        <dbReference type="PIRSR" id="PIRSR036684-1"/>
    </source>
</evidence>
<dbReference type="InterPro" id="IPR002505">
    <property type="entry name" value="PTA_PTB"/>
</dbReference>
<keyword evidence="6 13" id="KW-0560">Oxidoreductase</keyword>
<dbReference type="CDD" id="cd05311">
    <property type="entry name" value="NAD_bind_2_malic_enz"/>
    <property type="match status" value="1"/>
</dbReference>
<dbReference type="SMART" id="SM01274">
    <property type="entry name" value="malic"/>
    <property type="match status" value="1"/>
</dbReference>
<dbReference type="GO" id="GO:0016746">
    <property type="term" value="F:acyltransferase activity"/>
    <property type="evidence" value="ECO:0007669"/>
    <property type="project" value="InterPro"/>
</dbReference>
<dbReference type="InterPro" id="IPR012188">
    <property type="entry name" value="ME_PTA"/>
</dbReference>
<dbReference type="GO" id="GO:0051287">
    <property type="term" value="F:NAD binding"/>
    <property type="evidence" value="ECO:0007669"/>
    <property type="project" value="InterPro"/>
</dbReference>
<dbReference type="SUPFAM" id="SSF51735">
    <property type="entry name" value="NAD(P)-binding Rossmann-fold domains"/>
    <property type="match status" value="1"/>
</dbReference>
<dbReference type="InterPro" id="IPR051674">
    <property type="entry name" value="Malate_Decarboxylase"/>
</dbReference>
<sequence>MEKDLRAAALEYHQYPTPGKISVRPTKGLTNQRDLALAYSPGVAAACDAIVDDPAMASLYTSRANLVGVVTNGTAVLGLGNIGPLAAKPVMEGKGCLFKKFAGIDVFDIELAENDPDKLIDMIAALEPTLGGVNLEDIKAPECFYIERKLKERMKIPVFHDDQHGTAIISAAALLNALSVVGKRIDEVRVVCSGAGAAAISCLDLWCDLGVSRANIIVCDSKGVIHKGRADKLDDTKARYARDTDARTLADAIVGADVFLGLSAAGVLKPEMVAAMAERPIVFALANPTPEIMPDEVKAVRPDAIIATGRSDFPNQVNNVLCFPFIFRGALDVGATRITEEMKLACVRAIADLARAELADEVAMAYQGHDLSFGPEYLIPKPFDPRLIMKIAPAVAQAAIDSGVATRPIADFDAYAEKLKEFVYHTGVGMRAIFVAARQGAQKRVVYAEGEDERVLRAAQVVVEEHLARPILVGRPAVIEARLASTGLSIRPGVDFDLINPESHDAFAECWQDYHALMVRRGVSPDIARMELRRNNTLIGAMLVRLGYADALICGVRGQYQQHLAVVTDVIGKRPGVNVLAAMNYLMLTGRSLFLCDTHVNENPSAEEIAEMTLLAAEAIQRFGIVPKAALLSHSNFGSSTSPSALKMSRAAAMLPVLSGGELEVDGEMHGDSALSEDIRRTANPASTLRGEANLLVMPNVDAANISYNLLKMTGGEGITIGPILLGTARPVHVLTSTATVRRLVNMTAIAVVDAQKK</sequence>
<dbReference type="SUPFAM" id="SSF53659">
    <property type="entry name" value="Isocitrate/Isopropylmalate dehydrogenase-like"/>
    <property type="match status" value="1"/>
</dbReference>
<dbReference type="PIRSF" id="PIRSF036684">
    <property type="entry name" value="ME_PTA"/>
    <property type="match status" value="1"/>
</dbReference>
<comment type="cofactor">
    <cofactor evidence="2">
        <name>Mg(2+)</name>
        <dbReference type="ChEBI" id="CHEBI:18420"/>
    </cofactor>
</comment>
<dbReference type="EC" id="1.1.1.40" evidence="13"/>
<comment type="similarity">
    <text evidence="4">In the C-terminal section; belongs to the phosphate acetyltransferase and butyryltransferase family.</text>
</comment>
<dbReference type="GO" id="GO:0004473">
    <property type="term" value="F:malate dehydrogenase (decarboxylating) (NADP+) activity"/>
    <property type="evidence" value="ECO:0007669"/>
    <property type="project" value="UniProtKB-EC"/>
</dbReference>
<dbReference type="InterPro" id="IPR042113">
    <property type="entry name" value="P_AcTrfase_dom1"/>
</dbReference>
<protein>
    <submittedName>
        <fullName evidence="13">NADP-dependent malic enzyme</fullName>
        <ecNumber evidence="13">1.1.1.40</ecNumber>
    </submittedName>
</protein>
<evidence type="ECO:0000259" key="12">
    <source>
        <dbReference type="SMART" id="SM01274"/>
    </source>
</evidence>
<dbReference type="NCBIfam" id="NF009501">
    <property type="entry name" value="PRK12861.1"/>
    <property type="match status" value="1"/>
</dbReference>
<dbReference type="PANTHER" id="PTHR43237:SF4">
    <property type="entry name" value="NADP-DEPENDENT MALIC ENZYME"/>
    <property type="match status" value="1"/>
</dbReference>
<keyword evidence="7" id="KW-0511">Multifunctional enzyme</keyword>
<evidence type="ECO:0000313" key="13">
    <source>
        <dbReference type="EMBL" id="MQY52547.1"/>
    </source>
</evidence>
<dbReference type="InterPro" id="IPR012302">
    <property type="entry name" value="Malic_NAD-bd"/>
</dbReference>
<feature type="domain" description="Malic enzyme NAD-binding" evidence="11">
    <location>
        <begin position="163"/>
        <end position="400"/>
    </location>
</feature>
<evidence type="ECO:0000256" key="9">
    <source>
        <dbReference type="PIRSR" id="PIRSR036684-2"/>
    </source>
</evidence>
<dbReference type="Proteomes" id="UP000480275">
    <property type="component" value="Unassembled WGS sequence"/>
</dbReference>
<dbReference type="Pfam" id="PF00390">
    <property type="entry name" value="malic"/>
    <property type="match status" value="1"/>
</dbReference>
<dbReference type="InterPro" id="IPR045213">
    <property type="entry name" value="Malic_NAD-bd_bact_type"/>
</dbReference>
<evidence type="ECO:0000313" key="14">
    <source>
        <dbReference type="Proteomes" id="UP000480275"/>
    </source>
</evidence>
<evidence type="ECO:0000256" key="10">
    <source>
        <dbReference type="PIRSR" id="PIRSR036684-3"/>
    </source>
</evidence>
<comment type="similarity">
    <text evidence="3">In the N-terminal section; belongs to the malic enzymes family.</text>
</comment>
<comment type="cofactor">
    <cofactor evidence="1">
        <name>Mn(2+)</name>
        <dbReference type="ChEBI" id="CHEBI:29035"/>
    </cofactor>
</comment>
<keyword evidence="10" id="KW-0521">NADP</keyword>
<evidence type="ECO:0000256" key="4">
    <source>
        <dbReference type="ARBA" id="ARBA00008756"/>
    </source>
</evidence>